<organism evidence="11 12">
    <name type="scientific">Myceligenerans xiligouense</name>
    <dbReference type="NCBI Taxonomy" id="253184"/>
    <lineage>
        <taxon>Bacteria</taxon>
        <taxon>Bacillati</taxon>
        <taxon>Actinomycetota</taxon>
        <taxon>Actinomycetes</taxon>
        <taxon>Micrococcales</taxon>
        <taxon>Promicromonosporaceae</taxon>
        <taxon>Myceligenerans</taxon>
    </lineage>
</organism>
<feature type="transmembrane region" description="Helical" evidence="9">
    <location>
        <begin position="233"/>
        <end position="252"/>
    </location>
</feature>
<dbReference type="PROSITE" id="PS50850">
    <property type="entry name" value="MFS"/>
    <property type="match status" value="1"/>
</dbReference>
<dbReference type="InterPro" id="IPR020846">
    <property type="entry name" value="MFS_dom"/>
</dbReference>
<evidence type="ECO:0000256" key="6">
    <source>
        <dbReference type="ARBA" id="ARBA00022989"/>
    </source>
</evidence>
<evidence type="ECO:0000259" key="10">
    <source>
        <dbReference type="PROSITE" id="PS50850"/>
    </source>
</evidence>
<keyword evidence="4" id="KW-1003">Cell membrane</keyword>
<dbReference type="PANTHER" id="PTHR42718">
    <property type="entry name" value="MAJOR FACILITATOR SUPERFAMILY MULTIDRUG TRANSPORTER MFSC"/>
    <property type="match status" value="1"/>
</dbReference>
<dbReference type="Gene3D" id="1.20.1250.20">
    <property type="entry name" value="MFS general substrate transporter like domains"/>
    <property type="match status" value="1"/>
</dbReference>
<feature type="transmembrane region" description="Helical" evidence="9">
    <location>
        <begin position="200"/>
        <end position="221"/>
    </location>
</feature>
<keyword evidence="6 9" id="KW-1133">Transmembrane helix</keyword>
<dbReference type="EMBL" id="RKQZ01000001">
    <property type="protein sequence ID" value="RPF19478.1"/>
    <property type="molecule type" value="Genomic_DNA"/>
</dbReference>
<dbReference type="PANTHER" id="PTHR42718:SF9">
    <property type="entry name" value="MAJOR FACILITATOR SUPERFAMILY MULTIDRUG TRANSPORTER MFSC"/>
    <property type="match status" value="1"/>
</dbReference>
<evidence type="ECO:0000256" key="9">
    <source>
        <dbReference type="SAM" id="Phobius"/>
    </source>
</evidence>
<dbReference type="InterPro" id="IPR036259">
    <property type="entry name" value="MFS_trans_sf"/>
</dbReference>
<dbReference type="InterPro" id="IPR011701">
    <property type="entry name" value="MFS"/>
</dbReference>
<dbReference type="Pfam" id="PF07690">
    <property type="entry name" value="MFS_1"/>
    <property type="match status" value="1"/>
</dbReference>
<feature type="transmembrane region" description="Helical" evidence="9">
    <location>
        <begin position="48"/>
        <end position="74"/>
    </location>
</feature>
<accession>A0A3N4YZZ7</accession>
<feature type="transmembrane region" description="Helical" evidence="9">
    <location>
        <begin position="114"/>
        <end position="138"/>
    </location>
</feature>
<gene>
    <name evidence="11" type="ORF">EDD34_0026</name>
</gene>
<feature type="transmembrane region" description="Helical" evidence="9">
    <location>
        <begin position="176"/>
        <end position="194"/>
    </location>
</feature>
<evidence type="ECO:0000313" key="11">
    <source>
        <dbReference type="EMBL" id="RPF19478.1"/>
    </source>
</evidence>
<evidence type="ECO:0000256" key="4">
    <source>
        <dbReference type="ARBA" id="ARBA00022475"/>
    </source>
</evidence>
<feature type="transmembrane region" description="Helical" evidence="9">
    <location>
        <begin position="439"/>
        <end position="458"/>
    </location>
</feature>
<keyword evidence="7 9" id="KW-0472">Membrane</keyword>
<evidence type="ECO:0000256" key="8">
    <source>
        <dbReference type="SAM" id="MobiDB-lite"/>
    </source>
</evidence>
<reference evidence="11 12" key="1">
    <citation type="submission" date="2018-11" db="EMBL/GenBank/DDBJ databases">
        <title>Sequencing the genomes of 1000 actinobacteria strains.</title>
        <authorList>
            <person name="Klenk H.-P."/>
        </authorList>
    </citation>
    <scope>NUCLEOTIDE SEQUENCE [LARGE SCALE GENOMIC DNA]</scope>
    <source>
        <strain evidence="11 12">DSM 15700</strain>
    </source>
</reference>
<comment type="caution">
    <text evidence="11">The sequence shown here is derived from an EMBL/GenBank/DDBJ whole genome shotgun (WGS) entry which is preliminary data.</text>
</comment>
<dbReference type="OrthoDB" id="9812221at2"/>
<keyword evidence="5 9" id="KW-0812">Transmembrane</keyword>
<dbReference type="PRINTS" id="PR01036">
    <property type="entry name" value="TCRTETB"/>
</dbReference>
<dbReference type="InterPro" id="IPR004638">
    <property type="entry name" value="EmrB-like"/>
</dbReference>
<feature type="transmembrane region" description="Helical" evidence="9">
    <location>
        <begin position="304"/>
        <end position="329"/>
    </location>
</feature>
<feature type="transmembrane region" description="Helical" evidence="9">
    <location>
        <begin position="372"/>
        <end position="390"/>
    </location>
</feature>
<keyword evidence="12" id="KW-1185">Reference proteome</keyword>
<feature type="transmembrane region" description="Helical" evidence="9">
    <location>
        <begin position="396"/>
        <end position="418"/>
    </location>
</feature>
<dbReference type="SUPFAM" id="SSF103473">
    <property type="entry name" value="MFS general substrate transporter"/>
    <property type="match status" value="1"/>
</dbReference>
<evidence type="ECO:0000313" key="12">
    <source>
        <dbReference type="Proteomes" id="UP000280501"/>
    </source>
</evidence>
<name>A0A3N4YZZ7_9MICO</name>
<dbReference type="Proteomes" id="UP000280501">
    <property type="component" value="Unassembled WGS sequence"/>
</dbReference>
<feature type="domain" description="Major facilitator superfamily (MFS) profile" evidence="10">
    <location>
        <begin position="48"/>
        <end position="504"/>
    </location>
</feature>
<feature type="transmembrane region" description="Helical" evidence="9">
    <location>
        <begin position="264"/>
        <end position="283"/>
    </location>
</feature>
<proteinExistence type="inferred from homology"/>
<feature type="transmembrane region" description="Helical" evidence="9">
    <location>
        <begin position="144"/>
        <end position="164"/>
    </location>
</feature>
<evidence type="ECO:0000256" key="5">
    <source>
        <dbReference type="ARBA" id="ARBA00022692"/>
    </source>
</evidence>
<dbReference type="AlphaFoldDB" id="A0A3N4YZZ7"/>
<keyword evidence="3" id="KW-0813">Transport</keyword>
<protein>
    <submittedName>
        <fullName evidence="11">DHA2 family lincomycin resistance protein-like MFS transporter</fullName>
    </submittedName>
</protein>
<comment type="similarity">
    <text evidence="2">Belongs to the major facilitator superfamily. EmrB family.</text>
</comment>
<evidence type="ECO:0000256" key="2">
    <source>
        <dbReference type="ARBA" id="ARBA00008537"/>
    </source>
</evidence>
<feature type="transmembrane region" description="Helical" evidence="9">
    <location>
        <begin position="86"/>
        <end position="107"/>
    </location>
</feature>
<evidence type="ECO:0000256" key="1">
    <source>
        <dbReference type="ARBA" id="ARBA00004651"/>
    </source>
</evidence>
<evidence type="ECO:0000256" key="3">
    <source>
        <dbReference type="ARBA" id="ARBA00022448"/>
    </source>
</evidence>
<dbReference type="RefSeq" id="WP_123812777.1">
    <property type="nucleotide sequence ID" value="NZ_RKQZ01000001.1"/>
</dbReference>
<dbReference type="Gene3D" id="1.20.1720.10">
    <property type="entry name" value="Multidrug resistance protein D"/>
    <property type="match status" value="1"/>
</dbReference>
<comment type="subcellular location">
    <subcellularLocation>
        <location evidence="1">Cell membrane</location>
        <topology evidence="1">Multi-pass membrane protein</topology>
    </subcellularLocation>
</comment>
<dbReference type="GO" id="GO:0022857">
    <property type="term" value="F:transmembrane transporter activity"/>
    <property type="evidence" value="ECO:0007669"/>
    <property type="project" value="InterPro"/>
</dbReference>
<feature type="region of interest" description="Disordered" evidence="8">
    <location>
        <begin position="1"/>
        <end position="25"/>
    </location>
</feature>
<feature type="transmembrane region" description="Helical" evidence="9">
    <location>
        <begin position="478"/>
        <end position="496"/>
    </location>
</feature>
<sequence length="508" mass="52933">MSARTDTIDDNPSAVPEGTGATGRQEQAIPQAPEAGAGAKLAPGHFRVIALLMVSAFTVILNETTMTIALPAIMTDLTITETTGQWLTTAFMLTMAVVIPATGYLINRLGTRNAYILAMSIFTAGTLLGALAPTFGILVSARVIQAMGTGIMMPLLMTTIMTIVPPQIRGRVMGNITLVIALAPATGPLMSGVVVDLAGWRAVFAVVTPVAAIVLTAGILWIRDVSEKEIQPIDPLSILLSLLAFGGVVWGLSELGESANGESFVNPYVPLGVGVVMLGVFIWRQLARQRTDSALLDLRTFRSVNFRLAVGIMAISMIAMFGAMILLPLVLQNAMGYSPTLAGLVVLPGGLAMGLLGPVVGRLYDKHGPRPLMVPGLTGVTLAVVLLATINPGTPLWLIVVAQLVLMMGLSFTFTPLFSSAMGDLEMHLYSHGSATINTVQQVAGAAGTALFVALMTIRSTALTDGGASEAEALTGGARLSFTVGAIVVAMAILLATRIKRVEAGPGH</sequence>
<dbReference type="CDD" id="cd17503">
    <property type="entry name" value="MFS_LmrB_MDR_like"/>
    <property type="match status" value="1"/>
</dbReference>
<evidence type="ECO:0000256" key="7">
    <source>
        <dbReference type="ARBA" id="ARBA00023136"/>
    </source>
</evidence>
<dbReference type="GO" id="GO:0005886">
    <property type="term" value="C:plasma membrane"/>
    <property type="evidence" value="ECO:0007669"/>
    <property type="project" value="UniProtKB-SubCell"/>
</dbReference>
<dbReference type="NCBIfam" id="TIGR00711">
    <property type="entry name" value="efflux_EmrB"/>
    <property type="match status" value="1"/>
</dbReference>
<feature type="transmembrane region" description="Helical" evidence="9">
    <location>
        <begin position="341"/>
        <end position="360"/>
    </location>
</feature>